<protein>
    <submittedName>
        <fullName evidence="7">Pyridine nucleotide-disulfide oxidoreductase</fullName>
    </submittedName>
</protein>
<feature type="domain" description="FAD/NAD(P)-binding" evidence="6">
    <location>
        <begin position="3"/>
        <end position="334"/>
    </location>
</feature>
<dbReference type="InterPro" id="IPR023753">
    <property type="entry name" value="FAD/NAD-binding_dom"/>
</dbReference>
<evidence type="ECO:0000256" key="2">
    <source>
        <dbReference type="ARBA" id="ARBA00022630"/>
    </source>
</evidence>
<dbReference type="EMBL" id="JWLW01000023">
    <property type="protein sequence ID" value="KHT50761.1"/>
    <property type="molecule type" value="Genomic_DNA"/>
</dbReference>
<evidence type="ECO:0000256" key="5">
    <source>
        <dbReference type="ARBA" id="ARBA00023027"/>
    </source>
</evidence>
<dbReference type="Proteomes" id="UP000031197">
    <property type="component" value="Unassembled WGS sequence"/>
</dbReference>
<keyword evidence="5" id="KW-0520">NAD</keyword>
<dbReference type="Gene3D" id="3.50.50.100">
    <property type="match status" value="1"/>
</dbReference>
<comment type="caution">
    <text evidence="7">The sequence shown here is derived from an EMBL/GenBank/DDBJ whole genome shotgun (WGS) entry which is preliminary data.</text>
</comment>
<evidence type="ECO:0000256" key="1">
    <source>
        <dbReference type="ARBA" id="ARBA00005272"/>
    </source>
</evidence>
<evidence type="ECO:0000256" key="3">
    <source>
        <dbReference type="ARBA" id="ARBA00022827"/>
    </source>
</evidence>
<dbReference type="SUPFAM" id="SSF51905">
    <property type="entry name" value="FAD/NAD(P)-binding domain"/>
    <property type="match status" value="1"/>
</dbReference>
<gene>
    <name evidence="7" type="ORF">RJ41_13360</name>
</gene>
<dbReference type="GO" id="GO:0008137">
    <property type="term" value="F:NADH dehydrogenase (ubiquinone) activity"/>
    <property type="evidence" value="ECO:0007669"/>
    <property type="project" value="TreeGrafter"/>
</dbReference>
<name>A0A0B3XRH4_9ALTE</name>
<organism evidence="7 8">
    <name type="scientific">Alteromonas marina</name>
    <dbReference type="NCBI Taxonomy" id="203795"/>
    <lineage>
        <taxon>Bacteria</taxon>
        <taxon>Pseudomonadati</taxon>
        <taxon>Pseudomonadota</taxon>
        <taxon>Gammaproteobacteria</taxon>
        <taxon>Alteromonadales</taxon>
        <taxon>Alteromonadaceae</taxon>
        <taxon>Alteromonas/Salinimonas group</taxon>
        <taxon>Alteromonas</taxon>
    </lineage>
</organism>
<dbReference type="PANTHER" id="PTHR43706">
    <property type="entry name" value="NADH DEHYDROGENASE"/>
    <property type="match status" value="1"/>
</dbReference>
<proteinExistence type="inferred from homology"/>
<dbReference type="PANTHER" id="PTHR43706:SF9">
    <property type="entry name" value="TYPE II NADH:QUINONE OXIDOREDUCTASE"/>
    <property type="match status" value="1"/>
</dbReference>
<keyword evidence="3" id="KW-0274">FAD</keyword>
<keyword evidence="8" id="KW-1185">Reference proteome</keyword>
<dbReference type="InterPro" id="IPR045024">
    <property type="entry name" value="NDH-2"/>
</dbReference>
<evidence type="ECO:0000313" key="8">
    <source>
        <dbReference type="Proteomes" id="UP000031197"/>
    </source>
</evidence>
<sequence>MQKIVIVGGGAGGLELASRLSRTLGRKKQAEITLVDRSRTHIWKPLLHEVAAGVIDKHSDGVDYAIHAVAHHYRFQLGEMCSLNAQAQIITLSPLIDEEGTQVLPEREIHYDQLVLAVGSVSNDFGTLGVAEHCYFLDSLKQAERFHRALLNQLIRINQQEDKDARIDVAIVGAGATGTELAAQLHHVANLSKAYGMPDMSASRLKITIVEAGERILPALPERIANSARKALHKLGVDIKEQTMVAEADAKGLITKDGGRIDADLMVWAAGVKAPDFITKLALFETNRANQILVDKQLRSSSHKNIWVLGDCCGFQQENGKWVPPRAQSAHQMADIVAHNITSLFTQKDTKDFTYKDYGSLVHLSKYSTVGSLMGSLSNSSMFIEGRLAKLVYVSLYNMHQFAVHGKIKGALKLLVKKLSQAISPKLKLH</sequence>
<dbReference type="GO" id="GO:0003954">
    <property type="term" value="F:NADH dehydrogenase activity"/>
    <property type="evidence" value="ECO:0007669"/>
    <property type="project" value="InterPro"/>
</dbReference>
<comment type="similarity">
    <text evidence="1">Belongs to the NADH dehydrogenase family.</text>
</comment>
<dbReference type="Pfam" id="PF07992">
    <property type="entry name" value="Pyr_redox_2"/>
    <property type="match status" value="1"/>
</dbReference>
<keyword evidence="2" id="KW-0285">Flavoprotein</keyword>
<dbReference type="OrthoDB" id="9781621at2"/>
<dbReference type="PRINTS" id="PR00368">
    <property type="entry name" value="FADPNR"/>
</dbReference>
<evidence type="ECO:0000313" key="7">
    <source>
        <dbReference type="EMBL" id="KHT50761.1"/>
    </source>
</evidence>
<dbReference type="RefSeq" id="WP_039221639.1">
    <property type="nucleotide sequence ID" value="NZ_JWLW01000023.1"/>
</dbReference>
<dbReference type="AlphaFoldDB" id="A0A0B3XRH4"/>
<keyword evidence="4" id="KW-0560">Oxidoreductase</keyword>
<reference evidence="7 8" key="1">
    <citation type="submission" date="2014-12" db="EMBL/GenBank/DDBJ databases">
        <title>Genome sequencing of Alteromonas marina AD001.</title>
        <authorList>
            <person name="Adrian T.G.S."/>
            <person name="Chan K.G."/>
        </authorList>
    </citation>
    <scope>NUCLEOTIDE SEQUENCE [LARGE SCALE GENOMIC DNA]</scope>
    <source>
        <strain evidence="7 8">AD001</strain>
    </source>
</reference>
<dbReference type="InterPro" id="IPR036188">
    <property type="entry name" value="FAD/NAD-bd_sf"/>
</dbReference>
<evidence type="ECO:0000259" key="6">
    <source>
        <dbReference type="Pfam" id="PF07992"/>
    </source>
</evidence>
<dbReference type="PRINTS" id="PR00411">
    <property type="entry name" value="PNDRDTASEI"/>
</dbReference>
<accession>A0A0B3XRH4</accession>
<evidence type="ECO:0000256" key="4">
    <source>
        <dbReference type="ARBA" id="ARBA00023002"/>
    </source>
</evidence>